<dbReference type="GO" id="GO:0005524">
    <property type="term" value="F:ATP binding"/>
    <property type="evidence" value="ECO:0007669"/>
    <property type="project" value="UniProtKB-UniRule"/>
</dbReference>
<name>A0AAF0DD62_9EURO</name>
<gene>
    <name evidence="5" type="ORF">PRK78_001543</name>
</gene>
<comment type="similarity">
    <text evidence="1">Belongs to the D-alanine--D-alanine ligase family.</text>
</comment>
<dbReference type="InterPro" id="IPR029063">
    <property type="entry name" value="SAM-dependent_MTases_sf"/>
</dbReference>
<organism evidence="5 6">
    <name type="scientific">Emydomyces testavorans</name>
    <dbReference type="NCBI Taxonomy" id="2070801"/>
    <lineage>
        <taxon>Eukaryota</taxon>
        <taxon>Fungi</taxon>
        <taxon>Dikarya</taxon>
        <taxon>Ascomycota</taxon>
        <taxon>Pezizomycotina</taxon>
        <taxon>Eurotiomycetes</taxon>
        <taxon>Eurotiomycetidae</taxon>
        <taxon>Onygenales</taxon>
        <taxon>Nannizziopsiaceae</taxon>
        <taxon>Emydomyces</taxon>
    </lineage>
</organism>
<dbReference type="Gene3D" id="3.30.470.20">
    <property type="entry name" value="ATP-grasp fold, B domain"/>
    <property type="match status" value="1"/>
</dbReference>
<dbReference type="EMBL" id="CP120627">
    <property type="protein sequence ID" value="WEW56108.1"/>
    <property type="molecule type" value="Genomic_DNA"/>
</dbReference>
<dbReference type="InterPro" id="IPR011761">
    <property type="entry name" value="ATP-grasp"/>
</dbReference>
<evidence type="ECO:0000256" key="1">
    <source>
        <dbReference type="ARBA" id="ARBA00010871"/>
    </source>
</evidence>
<dbReference type="Pfam" id="PF07478">
    <property type="entry name" value="Dala_Dala_lig_C"/>
    <property type="match status" value="1"/>
</dbReference>
<dbReference type="AlphaFoldDB" id="A0AAF0DD62"/>
<dbReference type="PANTHER" id="PTHR23132:SF23">
    <property type="entry name" value="D-ALANINE--D-ALANINE LIGASE B"/>
    <property type="match status" value="1"/>
</dbReference>
<feature type="domain" description="ATP-grasp" evidence="4">
    <location>
        <begin position="79"/>
        <end position="327"/>
    </location>
</feature>
<accession>A0AAF0DD62</accession>
<reference evidence="5" key="1">
    <citation type="submission" date="2023-03" db="EMBL/GenBank/DDBJ databases">
        <title>Emydomyces testavorans Genome Sequence.</title>
        <authorList>
            <person name="Hoyer L."/>
        </authorList>
    </citation>
    <scope>NUCLEOTIDE SEQUENCE</scope>
    <source>
        <strain evidence="5">16-2883</strain>
    </source>
</reference>
<dbReference type="CDD" id="cd02440">
    <property type="entry name" value="AdoMet_MTases"/>
    <property type="match status" value="1"/>
</dbReference>
<keyword evidence="2" id="KW-0436">Ligase</keyword>
<dbReference type="InterPro" id="IPR041698">
    <property type="entry name" value="Methyltransf_25"/>
</dbReference>
<keyword evidence="6" id="KW-1185">Reference proteome</keyword>
<dbReference type="SUPFAM" id="SSF56059">
    <property type="entry name" value="Glutathione synthetase ATP-binding domain-like"/>
    <property type="match status" value="1"/>
</dbReference>
<dbReference type="InterPro" id="IPR011095">
    <property type="entry name" value="Dala_Dala_lig_C"/>
</dbReference>
<dbReference type="Gene3D" id="3.40.50.150">
    <property type="entry name" value="Vaccinia Virus protein VP39"/>
    <property type="match status" value="1"/>
</dbReference>
<evidence type="ECO:0000256" key="2">
    <source>
        <dbReference type="ARBA" id="ARBA00022598"/>
    </source>
</evidence>
<evidence type="ECO:0000313" key="6">
    <source>
        <dbReference type="Proteomes" id="UP001219355"/>
    </source>
</evidence>
<proteinExistence type="inferred from homology"/>
<sequence>MRICVLHSSYEGSDHNLQAVDTHFPDPGAFTKQHTFEHRFIKKENATAQIDAVAAEGFDFYFNFMWGTHEDNVAGIDASRHFESLNLPSVGIRSYERERSKNDFFVDARRIGAPPVPGTAKFPMFVKPAFGCSSQLIGEHSVCHNEEELERTIRLMNEKMRDARLRRAVGLGKDPDAYVQALEEAGKNSEDIVVQEYIEGHDYTVTVVAFGETPVPLVPARVAHIRIPGEKQYLTFEAKFDSGTHYEPFVESTNPVLYRHLQEVAIEAYKTNQMHTNLMGCDVDIRVRPDGQAFAIEVNPMPVAFMPPDAPFAEGEEEAEEIPGGYAAAVNIFITNYFLIHPEQKSASLKIAEAYDQMSPVYNKQHATSNLIPIITQTVELLKLEGRVLDLGCGTGAFGRILSEKWEARGNDPFNKLYGVDISEGMLDVCKQGGWYHGLYIEPIQRFIAKITGGVDHVVAMSVLHHLTPEELTFVLVRCFQLAKKSITLTVDEIPDEYNQVLHKRGLPHMHSNDQLKNVKAMGEPAGWRLSYLRRQFGWTSPATGVQVYVTVFHFERYEKEDPLKAAQELIRYGAHAVASRTNGCEANGTHVNGIEASGSQSVKVQTNGINGSECLKVNGQLNGSESRHKRCEQCLQELETPS</sequence>
<dbReference type="GO" id="GO:0046872">
    <property type="term" value="F:metal ion binding"/>
    <property type="evidence" value="ECO:0007669"/>
    <property type="project" value="InterPro"/>
</dbReference>
<dbReference type="SUPFAM" id="SSF53335">
    <property type="entry name" value="S-adenosyl-L-methionine-dependent methyltransferases"/>
    <property type="match status" value="1"/>
</dbReference>
<evidence type="ECO:0000313" key="5">
    <source>
        <dbReference type="EMBL" id="WEW56108.1"/>
    </source>
</evidence>
<keyword evidence="3" id="KW-0067">ATP-binding</keyword>
<evidence type="ECO:0000256" key="3">
    <source>
        <dbReference type="PROSITE-ProRule" id="PRU00409"/>
    </source>
</evidence>
<protein>
    <recommendedName>
        <fullName evidence="4">ATP-grasp domain-containing protein</fullName>
    </recommendedName>
</protein>
<dbReference type="Pfam" id="PF13649">
    <property type="entry name" value="Methyltransf_25"/>
    <property type="match status" value="1"/>
</dbReference>
<dbReference type="Proteomes" id="UP001219355">
    <property type="component" value="Chromosome 1"/>
</dbReference>
<dbReference type="PANTHER" id="PTHR23132">
    <property type="entry name" value="D-ALANINE--D-ALANINE LIGASE"/>
    <property type="match status" value="1"/>
</dbReference>
<keyword evidence="3" id="KW-0547">Nucleotide-binding</keyword>
<evidence type="ECO:0000259" key="4">
    <source>
        <dbReference type="PROSITE" id="PS50975"/>
    </source>
</evidence>
<dbReference type="PROSITE" id="PS50975">
    <property type="entry name" value="ATP_GRASP"/>
    <property type="match status" value="1"/>
</dbReference>
<dbReference type="GO" id="GO:0008716">
    <property type="term" value="F:D-alanine-D-alanine ligase activity"/>
    <property type="evidence" value="ECO:0007669"/>
    <property type="project" value="InterPro"/>
</dbReference>